<evidence type="ECO:0000256" key="7">
    <source>
        <dbReference type="ARBA" id="ARBA00023002"/>
    </source>
</evidence>
<dbReference type="NCBIfam" id="TIGR02408">
    <property type="entry name" value="ectoine_ThpD"/>
    <property type="match status" value="1"/>
</dbReference>
<dbReference type="InterPro" id="IPR012774">
    <property type="entry name" value="EctD"/>
</dbReference>
<dbReference type="Proteomes" id="UP000475545">
    <property type="component" value="Unassembled WGS sequence"/>
</dbReference>
<evidence type="ECO:0000256" key="8">
    <source>
        <dbReference type="ARBA" id="ARBA00023004"/>
    </source>
</evidence>
<dbReference type="GO" id="GO:0005506">
    <property type="term" value="F:iron ion binding"/>
    <property type="evidence" value="ECO:0007669"/>
    <property type="project" value="UniProtKB-ARBA"/>
</dbReference>
<dbReference type="PANTHER" id="PTHR20883">
    <property type="entry name" value="PHYTANOYL-COA DIOXYGENASE DOMAIN CONTAINING 1"/>
    <property type="match status" value="1"/>
</dbReference>
<comment type="similarity">
    <text evidence="3">Belongs to the PhyH family. EctD subfamily.</text>
</comment>
<dbReference type="Gene3D" id="2.60.120.620">
    <property type="entry name" value="q2cbj1_9rhob like domain"/>
    <property type="match status" value="1"/>
</dbReference>
<gene>
    <name evidence="11" type="primary">thpD</name>
    <name evidence="11" type="ORF">GIY30_00075</name>
</gene>
<dbReference type="GO" id="GO:0016706">
    <property type="term" value="F:2-oxoglutarate-dependent dioxygenase activity"/>
    <property type="evidence" value="ECO:0007669"/>
    <property type="project" value="InterPro"/>
</dbReference>
<keyword evidence="8" id="KW-0408">Iron</keyword>
<evidence type="ECO:0000256" key="6">
    <source>
        <dbReference type="ARBA" id="ARBA00022964"/>
    </source>
</evidence>
<proteinExistence type="inferred from homology"/>
<evidence type="ECO:0000256" key="4">
    <source>
        <dbReference type="ARBA" id="ARBA00011738"/>
    </source>
</evidence>
<dbReference type="InterPro" id="IPR008775">
    <property type="entry name" value="Phytyl_CoA_dOase-like"/>
</dbReference>
<comment type="caution">
    <text evidence="11">The sequence shown here is derived from an EMBL/GenBank/DDBJ whole genome shotgun (WGS) entry which is preliminary data.</text>
</comment>
<sequence>MITQTATKPVDVYRTRLAKRGQIEPRPHPTVWGDTSVRGPLSADQLAAYAERGFHTATNVLSDNDIRTCMSEVDVITDRLGNDERVVRESSSGDVRSLFAVHHLSDAIAEICARPEIVGVAEQILDDEVYVHQSRMNLKPGFAGGPFYWHSDFETWHAEDGMPKPRALSVSLALTPNYEYNGALMIIPGSHKKFLTCVGQTPGDYHRESLTSYRPPFGTPEEDDVTALAEEHGIDMITGPAGSALYFDSNCMHASSGNITPFPRSNLFVVFNAKSNAIGEPFAAAKPRPDYLAHR</sequence>
<keyword evidence="7 11" id="KW-0560">Oxidoreductase</keyword>
<protein>
    <recommendedName>
        <fullName evidence="10">Ectoine hydroxylase</fullName>
        <ecNumber evidence="10">1.14.11.55</ecNumber>
    </recommendedName>
</protein>
<dbReference type="PANTHER" id="PTHR20883:SF48">
    <property type="entry name" value="ECTOINE DIOXYGENASE"/>
    <property type="match status" value="1"/>
</dbReference>
<evidence type="ECO:0000256" key="2">
    <source>
        <dbReference type="ARBA" id="ARBA00004063"/>
    </source>
</evidence>
<evidence type="ECO:0000313" key="12">
    <source>
        <dbReference type="Proteomes" id="UP000475545"/>
    </source>
</evidence>
<organism evidence="11 12">
    <name type="scientific">Gordonia mangrovi</name>
    <dbReference type="NCBI Taxonomy" id="2665643"/>
    <lineage>
        <taxon>Bacteria</taxon>
        <taxon>Bacillati</taxon>
        <taxon>Actinomycetota</taxon>
        <taxon>Actinomycetes</taxon>
        <taxon>Mycobacteriales</taxon>
        <taxon>Gordoniaceae</taxon>
        <taxon>Gordonia</taxon>
    </lineage>
</organism>
<accession>A0A6L7GKL8</accession>
<comment type="subunit">
    <text evidence="4">Homodimer.</text>
</comment>
<comment type="cofactor">
    <cofactor evidence="1">
        <name>Fe(2+)</name>
        <dbReference type="ChEBI" id="CHEBI:29033"/>
    </cofactor>
</comment>
<dbReference type="RefSeq" id="WP_160899960.1">
    <property type="nucleotide sequence ID" value="NZ_CP102850.1"/>
</dbReference>
<comment type="catalytic activity">
    <reaction evidence="9">
        <text>L-ectoine + 2-oxoglutarate + O2 = 5-hydroxyectoine + succinate + CO2</text>
        <dbReference type="Rhea" id="RHEA:45740"/>
        <dbReference type="ChEBI" id="CHEBI:15379"/>
        <dbReference type="ChEBI" id="CHEBI:16526"/>
        <dbReference type="ChEBI" id="CHEBI:16810"/>
        <dbReference type="ChEBI" id="CHEBI:30031"/>
        <dbReference type="ChEBI" id="CHEBI:58515"/>
        <dbReference type="ChEBI" id="CHEBI:85413"/>
        <dbReference type="EC" id="1.14.11.55"/>
    </reaction>
</comment>
<evidence type="ECO:0000256" key="10">
    <source>
        <dbReference type="NCBIfam" id="TIGR02408"/>
    </source>
</evidence>
<dbReference type="EMBL" id="WMBR01000001">
    <property type="protein sequence ID" value="MXP19761.1"/>
    <property type="molecule type" value="Genomic_DNA"/>
</dbReference>
<evidence type="ECO:0000256" key="3">
    <source>
        <dbReference type="ARBA" id="ARBA00007851"/>
    </source>
</evidence>
<name>A0A6L7GKL8_9ACTN</name>
<keyword evidence="12" id="KW-1185">Reference proteome</keyword>
<dbReference type="AlphaFoldDB" id="A0A6L7GKL8"/>
<evidence type="ECO:0000313" key="11">
    <source>
        <dbReference type="EMBL" id="MXP19761.1"/>
    </source>
</evidence>
<evidence type="ECO:0000256" key="5">
    <source>
        <dbReference type="ARBA" id="ARBA00022723"/>
    </source>
</evidence>
<dbReference type="Pfam" id="PF05721">
    <property type="entry name" value="PhyH"/>
    <property type="match status" value="1"/>
</dbReference>
<evidence type="ECO:0000256" key="9">
    <source>
        <dbReference type="ARBA" id="ARBA00049228"/>
    </source>
</evidence>
<keyword evidence="5" id="KW-0479">Metal-binding</keyword>
<dbReference type="EC" id="1.14.11.55" evidence="10"/>
<reference evidence="11 12" key="1">
    <citation type="submission" date="2019-11" db="EMBL/GenBank/DDBJ databases">
        <title>Gordonia sp. nov., a novel actinobacterium isolated from mangrove soil in Hainan.</title>
        <authorList>
            <person name="Huang X."/>
            <person name="Xie Y."/>
            <person name="Chu X."/>
            <person name="Xiao K."/>
        </authorList>
    </citation>
    <scope>NUCLEOTIDE SEQUENCE [LARGE SCALE GENOMIC DNA]</scope>
    <source>
        <strain evidence="11 12">HNM0687</strain>
    </source>
</reference>
<evidence type="ECO:0000256" key="1">
    <source>
        <dbReference type="ARBA" id="ARBA00001954"/>
    </source>
</evidence>
<dbReference type="SUPFAM" id="SSF51197">
    <property type="entry name" value="Clavaminate synthase-like"/>
    <property type="match status" value="1"/>
</dbReference>
<keyword evidence="6" id="KW-0223">Dioxygenase</keyword>
<comment type="function">
    <text evidence="2">Involved in the biosynthesis of 5-hydroxyectoine, called compatible solute, which helps organisms to survive extreme osmotic stress by acting as a highly soluble organic osmolyte. Catalyzes the 2-oxoglutarate-dependent selective hydroxylation of L-ectoine to yield (4S,5S)-5-hydroxyectoine.</text>
</comment>